<feature type="transmembrane region" description="Helical" evidence="6">
    <location>
        <begin position="74"/>
        <end position="98"/>
    </location>
</feature>
<dbReference type="PANTHER" id="PTHR43229">
    <property type="entry name" value="NODULATION PROTEIN J"/>
    <property type="match status" value="1"/>
</dbReference>
<sequence>MSLALIAAARSEHLHGRAHVLVLRSALASRRTWWGIATGFLEPVFYLATMGFGLEHMVGMVHTPDGSPISYAAFIAPALLAATTMNGAFYDLSVGFYFKLRHARVYEAVLTTPTGVADVLLGETLWSALRGTLYAIAFLAAMAALGVVTSPWALVMLPMAFAVACSFGLIALAVTTYLRTWNDTQLIQLITVPMLLFATTFYPLEIYPEMLQPIIQALPLYQANVLMRSVAVGTWSSTATFAIGYLIILGLLGAAVALRRLDRILVN</sequence>
<evidence type="ECO:0000256" key="1">
    <source>
        <dbReference type="ARBA" id="ARBA00004141"/>
    </source>
</evidence>
<keyword evidence="2 6" id="KW-0812">Transmembrane</keyword>
<keyword evidence="3 6" id="KW-1133">Transmembrane helix</keyword>
<dbReference type="InterPro" id="IPR047817">
    <property type="entry name" value="ABC2_TM_bact-type"/>
</dbReference>
<organism evidence="8 9">
    <name type="scientific">Planomonospora sphaerica</name>
    <dbReference type="NCBI Taxonomy" id="161355"/>
    <lineage>
        <taxon>Bacteria</taxon>
        <taxon>Bacillati</taxon>
        <taxon>Actinomycetota</taxon>
        <taxon>Actinomycetes</taxon>
        <taxon>Streptosporangiales</taxon>
        <taxon>Streptosporangiaceae</taxon>
        <taxon>Planomonospora</taxon>
    </lineage>
</organism>
<keyword evidence="9" id="KW-1185">Reference proteome</keyword>
<evidence type="ECO:0000313" key="9">
    <source>
        <dbReference type="Proteomes" id="UP000077701"/>
    </source>
</evidence>
<evidence type="ECO:0000256" key="4">
    <source>
        <dbReference type="ARBA" id="ARBA00023136"/>
    </source>
</evidence>
<evidence type="ECO:0000256" key="3">
    <source>
        <dbReference type="ARBA" id="ARBA00022989"/>
    </source>
</evidence>
<proteinExistence type="inferred from homology"/>
<comment type="similarity">
    <text evidence="6">Belongs to the ABC-2 integral membrane protein family.</text>
</comment>
<name>A0A171DIP7_9ACTN</name>
<dbReference type="InterPro" id="IPR051784">
    <property type="entry name" value="Nod_factor_ABC_transporter"/>
</dbReference>
<dbReference type="EMBL" id="BDCX01000011">
    <property type="protein sequence ID" value="GAT68762.1"/>
    <property type="molecule type" value="Genomic_DNA"/>
</dbReference>
<dbReference type="PROSITE" id="PS51012">
    <property type="entry name" value="ABC_TM2"/>
    <property type="match status" value="1"/>
</dbReference>
<feature type="transmembrane region" description="Helical" evidence="6">
    <location>
        <begin position="133"/>
        <end position="153"/>
    </location>
</feature>
<keyword evidence="5" id="KW-0046">Antibiotic resistance</keyword>
<evidence type="ECO:0000256" key="5">
    <source>
        <dbReference type="ARBA" id="ARBA00023251"/>
    </source>
</evidence>
<dbReference type="InterPro" id="IPR000412">
    <property type="entry name" value="ABC_2_transport"/>
</dbReference>
<keyword evidence="4 6" id="KW-0472">Membrane</keyword>
<evidence type="ECO:0000256" key="6">
    <source>
        <dbReference type="RuleBase" id="RU361157"/>
    </source>
</evidence>
<keyword evidence="6" id="KW-1003">Cell membrane</keyword>
<feature type="transmembrane region" description="Helical" evidence="6">
    <location>
        <begin position="186"/>
        <end position="204"/>
    </location>
</feature>
<keyword evidence="6" id="KW-0813">Transport</keyword>
<dbReference type="GO" id="GO:0043190">
    <property type="term" value="C:ATP-binding cassette (ABC) transporter complex"/>
    <property type="evidence" value="ECO:0007669"/>
    <property type="project" value="InterPro"/>
</dbReference>
<dbReference type="Proteomes" id="UP000077701">
    <property type="component" value="Unassembled WGS sequence"/>
</dbReference>
<gene>
    <name evidence="8" type="ORF">PS9374_04427</name>
</gene>
<reference evidence="9" key="2">
    <citation type="submission" date="2016-04" db="EMBL/GenBank/DDBJ databases">
        <title>Planomonospora sphaerica JCM9374 whole genome shotgun sequence.</title>
        <authorList>
            <person name="Suzuki T."/>
            <person name="Dohra H."/>
            <person name="Kodani S."/>
        </authorList>
    </citation>
    <scope>NUCLEOTIDE SEQUENCE [LARGE SCALE GENOMIC DNA]</scope>
    <source>
        <strain evidence="9">JCM 9374</strain>
    </source>
</reference>
<dbReference type="PANTHER" id="PTHR43229:SF2">
    <property type="entry name" value="NODULATION PROTEIN J"/>
    <property type="match status" value="1"/>
</dbReference>
<dbReference type="GO" id="GO:0046677">
    <property type="term" value="P:response to antibiotic"/>
    <property type="evidence" value="ECO:0007669"/>
    <property type="project" value="UniProtKB-KW"/>
</dbReference>
<protein>
    <recommendedName>
        <fullName evidence="6">Transport permease protein</fullName>
    </recommendedName>
</protein>
<feature type="domain" description="ABC transmembrane type-2" evidence="7">
    <location>
        <begin position="34"/>
        <end position="264"/>
    </location>
</feature>
<accession>A0A171DIP7</accession>
<reference evidence="8 9" key="1">
    <citation type="journal article" date="2016" name="Genome Announc.">
        <title>Draft Genome Sequence of Planomonospora sphaerica JCM9374, a Rare Actinomycete.</title>
        <authorList>
            <person name="Dohra H."/>
            <person name="Suzuki T."/>
            <person name="Inoue Y."/>
            <person name="Kodani S."/>
        </authorList>
    </citation>
    <scope>NUCLEOTIDE SEQUENCE [LARGE SCALE GENOMIC DNA]</scope>
    <source>
        <strain evidence="8 9">JCM 9374</strain>
    </source>
</reference>
<dbReference type="AlphaFoldDB" id="A0A171DIP7"/>
<dbReference type="PIRSF" id="PIRSF006648">
    <property type="entry name" value="DrrB"/>
    <property type="match status" value="1"/>
</dbReference>
<feature type="transmembrane region" description="Helical" evidence="6">
    <location>
        <begin position="235"/>
        <end position="258"/>
    </location>
</feature>
<comment type="subcellular location">
    <subcellularLocation>
        <location evidence="6">Cell membrane</location>
        <topology evidence="6">Multi-pass membrane protein</topology>
    </subcellularLocation>
    <subcellularLocation>
        <location evidence="1">Membrane</location>
        <topology evidence="1">Multi-pass membrane protein</topology>
    </subcellularLocation>
</comment>
<evidence type="ECO:0000313" key="8">
    <source>
        <dbReference type="EMBL" id="GAT68762.1"/>
    </source>
</evidence>
<feature type="transmembrane region" description="Helical" evidence="6">
    <location>
        <begin position="159"/>
        <end position="179"/>
    </location>
</feature>
<evidence type="ECO:0000256" key="2">
    <source>
        <dbReference type="ARBA" id="ARBA00022692"/>
    </source>
</evidence>
<dbReference type="OrthoDB" id="9778589at2"/>
<dbReference type="GO" id="GO:0140359">
    <property type="term" value="F:ABC-type transporter activity"/>
    <property type="evidence" value="ECO:0007669"/>
    <property type="project" value="InterPro"/>
</dbReference>
<dbReference type="STRING" id="161355.PS9374_04427"/>
<comment type="caution">
    <text evidence="8">The sequence shown here is derived from an EMBL/GenBank/DDBJ whole genome shotgun (WGS) entry which is preliminary data.</text>
</comment>
<dbReference type="PRINTS" id="PR00164">
    <property type="entry name" value="ABC2TRNSPORT"/>
</dbReference>
<dbReference type="InterPro" id="IPR013525">
    <property type="entry name" value="ABC2_TM"/>
</dbReference>
<dbReference type="Pfam" id="PF01061">
    <property type="entry name" value="ABC2_membrane"/>
    <property type="match status" value="1"/>
</dbReference>
<feature type="transmembrane region" description="Helical" evidence="6">
    <location>
        <begin position="33"/>
        <end position="54"/>
    </location>
</feature>
<evidence type="ECO:0000259" key="7">
    <source>
        <dbReference type="PROSITE" id="PS51012"/>
    </source>
</evidence>